<dbReference type="EMBL" id="MQUA01000014">
    <property type="protein sequence ID" value="PQB03256.1"/>
    <property type="molecule type" value="Genomic_DNA"/>
</dbReference>
<feature type="domain" description="Secretion system C-terminal sorting" evidence="3">
    <location>
        <begin position="451"/>
        <end position="525"/>
    </location>
</feature>
<dbReference type="Pfam" id="PF07394">
    <property type="entry name" value="DUF1501"/>
    <property type="match status" value="1"/>
</dbReference>
<dbReference type="RefSeq" id="WP_104811182.1">
    <property type="nucleotide sequence ID" value="NZ_MQUA01000014.1"/>
</dbReference>
<keyword evidence="5" id="KW-1185">Reference proteome</keyword>
<dbReference type="Proteomes" id="UP000239522">
    <property type="component" value="Unassembled WGS sequence"/>
</dbReference>
<keyword evidence="2" id="KW-0812">Transmembrane</keyword>
<dbReference type="OrthoDB" id="9779968at2"/>
<evidence type="ECO:0000313" key="5">
    <source>
        <dbReference type="Proteomes" id="UP000239522"/>
    </source>
</evidence>
<dbReference type="PROSITE" id="PS51318">
    <property type="entry name" value="TAT"/>
    <property type="match status" value="1"/>
</dbReference>
<proteinExistence type="predicted"/>
<gene>
    <name evidence="4" type="ORF">BST83_18280</name>
</gene>
<evidence type="ECO:0000256" key="2">
    <source>
        <dbReference type="SAM" id="Phobius"/>
    </source>
</evidence>
<evidence type="ECO:0000259" key="3">
    <source>
        <dbReference type="Pfam" id="PF18962"/>
    </source>
</evidence>
<keyword evidence="2" id="KW-1133">Transmembrane helix</keyword>
<dbReference type="PANTHER" id="PTHR43737">
    <property type="entry name" value="BLL7424 PROTEIN"/>
    <property type="match status" value="1"/>
</dbReference>
<dbReference type="PANTHER" id="PTHR43737:SF1">
    <property type="entry name" value="DUF1501 DOMAIN-CONTAINING PROTEIN"/>
    <property type="match status" value="1"/>
</dbReference>
<dbReference type="NCBIfam" id="TIGR04183">
    <property type="entry name" value="Por_Secre_tail"/>
    <property type="match status" value="1"/>
</dbReference>
<evidence type="ECO:0000256" key="1">
    <source>
        <dbReference type="ARBA" id="ARBA00022729"/>
    </source>
</evidence>
<dbReference type="Pfam" id="PF18962">
    <property type="entry name" value="Por_Secre_tail"/>
    <property type="match status" value="1"/>
</dbReference>
<feature type="transmembrane region" description="Helical" evidence="2">
    <location>
        <begin position="12"/>
        <end position="34"/>
    </location>
</feature>
<protein>
    <recommendedName>
        <fullName evidence="3">Secretion system C-terminal sorting domain-containing protein</fullName>
    </recommendedName>
</protein>
<accession>A0A2S7KKV1</accession>
<dbReference type="InterPro" id="IPR026444">
    <property type="entry name" value="Secre_tail"/>
</dbReference>
<name>A0A2S7KKV1_9FLAO</name>
<keyword evidence="2" id="KW-0472">Membrane</keyword>
<dbReference type="InterPro" id="IPR006311">
    <property type="entry name" value="TAT_signal"/>
</dbReference>
<sequence length="528" mass="58549">MKKTNKLNRRDFIRLSTFASAALPITLGGFRLFANDKPKEYQFSEDNENILVLVQLQGGNDGLNTVFNLNQYDNLQSVRSNIIIPEANLLSLDGETCFHPSFSGMKGIWNQEKLAVIQNVGYPDQNRSHFRSTDIWNSASPANEYISSGWLGRFFDENHGEYPENYPNTNNPHPFAITIGKVVSETCQGTSTNFSMAISDPSNPGTALVSNTGEIPANCYGETLDFVNKTIAQTNAYADIITNADNAGNNLSDKYENSNNNKLAGKLKNVAKLISGGLKTKVYIVQLGGFDNHDNQIIEGNLTEGKHSDLLKELSNAIAAFQEDLELLNIDKKVIGMTYSEFGRRIRSNGALGTDHGSAAPLFLFGTCAKNQVLGDAPEIDTQVDDQEGVQMQYDFRNVYSTILTDWLGATKQESTNVLFDEFVALPLFKEGCAAALSTNDFLLQELEIEVYPNPTINTVNIRFFGNNENIKITLYNSIGAVVKQVTNQKYNAIQQVLKVNIDSLPKGNYFVHYQTKGISKTKKLLKY</sequence>
<organism evidence="4 5">
    <name type="scientific">Polaribacter filamentus</name>
    <dbReference type="NCBI Taxonomy" id="53483"/>
    <lineage>
        <taxon>Bacteria</taxon>
        <taxon>Pseudomonadati</taxon>
        <taxon>Bacteroidota</taxon>
        <taxon>Flavobacteriia</taxon>
        <taxon>Flavobacteriales</taxon>
        <taxon>Flavobacteriaceae</taxon>
    </lineage>
</organism>
<keyword evidence="1" id="KW-0732">Signal</keyword>
<dbReference type="AlphaFoldDB" id="A0A2S7KKV1"/>
<reference evidence="4 5" key="1">
    <citation type="submission" date="2016-11" db="EMBL/GenBank/DDBJ databases">
        <title>Trade-off between light-utilization and light-protection in marine flavobacteria.</title>
        <authorList>
            <person name="Kumagai Y."/>
        </authorList>
    </citation>
    <scope>NUCLEOTIDE SEQUENCE [LARGE SCALE GENOMIC DNA]</scope>
    <source>
        <strain evidence="4 5">ATCC 700397</strain>
    </source>
</reference>
<dbReference type="InterPro" id="IPR010869">
    <property type="entry name" value="DUF1501"/>
</dbReference>
<comment type="caution">
    <text evidence="4">The sequence shown here is derived from an EMBL/GenBank/DDBJ whole genome shotgun (WGS) entry which is preliminary data.</text>
</comment>
<evidence type="ECO:0000313" key="4">
    <source>
        <dbReference type="EMBL" id="PQB03256.1"/>
    </source>
</evidence>